<sequence length="170" mass="18606">MPLHTLHHQSPPLQYIRTAGEQSRRNWIETGEQNGGYNDEPTAVAAEAKPRTRWRSCDDYYKQLRGPPGRRRGGVDSSSGGLAAQMMATGNVKVADGGSRDQEVTPHIDPTTHHRVIAPCRSPCRCRSRATAGTTSLPDHTAAGVAPPTASLLLTVGRHRLPHRRATTFW</sequence>
<organism evidence="1 2">
    <name type="scientific">Stephania yunnanensis</name>
    <dbReference type="NCBI Taxonomy" id="152371"/>
    <lineage>
        <taxon>Eukaryota</taxon>
        <taxon>Viridiplantae</taxon>
        <taxon>Streptophyta</taxon>
        <taxon>Embryophyta</taxon>
        <taxon>Tracheophyta</taxon>
        <taxon>Spermatophyta</taxon>
        <taxon>Magnoliopsida</taxon>
        <taxon>Ranunculales</taxon>
        <taxon>Menispermaceae</taxon>
        <taxon>Menispermoideae</taxon>
        <taxon>Cissampelideae</taxon>
        <taxon>Stephania</taxon>
    </lineage>
</organism>
<dbReference type="EMBL" id="JBBNAF010000056">
    <property type="protein sequence ID" value="KAK9081213.1"/>
    <property type="molecule type" value="Genomic_DNA"/>
</dbReference>
<accession>A0AAP0DXM2</accession>
<proteinExistence type="predicted"/>
<evidence type="ECO:0000313" key="1">
    <source>
        <dbReference type="EMBL" id="KAK9081213.1"/>
    </source>
</evidence>
<dbReference type="Proteomes" id="UP001420932">
    <property type="component" value="Unassembled WGS sequence"/>
</dbReference>
<reference evidence="1 2" key="1">
    <citation type="submission" date="2024-01" db="EMBL/GenBank/DDBJ databases">
        <title>Genome assemblies of Stephania.</title>
        <authorList>
            <person name="Yang L."/>
        </authorList>
    </citation>
    <scope>NUCLEOTIDE SEQUENCE [LARGE SCALE GENOMIC DNA]</scope>
    <source>
        <strain evidence="1">YNDBR</strain>
        <tissue evidence="1">Leaf</tissue>
    </source>
</reference>
<name>A0AAP0DXM2_9MAGN</name>
<dbReference type="AlphaFoldDB" id="A0AAP0DXM2"/>
<keyword evidence="2" id="KW-1185">Reference proteome</keyword>
<evidence type="ECO:0000313" key="2">
    <source>
        <dbReference type="Proteomes" id="UP001420932"/>
    </source>
</evidence>
<gene>
    <name evidence="1" type="ORF">Syun_030576</name>
</gene>
<comment type="caution">
    <text evidence="1">The sequence shown here is derived from an EMBL/GenBank/DDBJ whole genome shotgun (WGS) entry which is preliminary data.</text>
</comment>
<protein>
    <submittedName>
        <fullName evidence="1">Uncharacterized protein</fullName>
    </submittedName>
</protein>